<sequence>MNITPTLRRAMQNLLTYSNGETGLIMRWNNDDRTIETVWSEGYKNIENVTQVGSGRAPIQRLENTYDESKSQPNFGGHAEEILIRTWDYYKKSLGIYPISVDIILTHSPCRDVSGVFRDAKGTVWPCGCSNKLYKLINEIETNVKVWNIAYFAYYGTAASTGKAIEGVSKLQSHPRVLTYYFHGVP</sequence>
<comment type="caution">
    <text evidence="1">The sequence shown here is derived from an EMBL/GenBank/DDBJ whole genome shotgun (WGS) entry which is preliminary data.</text>
</comment>
<organism evidence="1 2">
    <name type="scientific">Pseudomonas frederiksbergensis</name>
    <dbReference type="NCBI Taxonomy" id="104087"/>
    <lineage>
        <taxon>Bacteria</taxon>
        <taxon>Pseudomonadati</taxon>
        <taxon>Pseudomonadota</taxon>
        <taxon>Gammaproteobacteria</taxon>
        <taxon>Pseudomonadales</taxon>
        <taxon>Pseudomonadaceae</taxon>
        <taxon>Pseudomonas</taxon>
    </lineage>
</organism>
<dbReference type="Proteomes" id="UP000283260">
    <property type="component" value="Unassembled WGS sequence"/>
</dbReference>
<protein>
    <submittedName>
        <fullName evidence="1">Uncharacterized protein</fullName>
    </submittedName>
</protein>
<accession>A0A423JE24</accession>
<proteinExistence type="predicted"/>
<dbReference type="AlphaFoldDB" id="A0A423JE24"/>
<dbReference type="RefSeq" id="WP_123495156.1">
    <property type="nucleotide sequence ID" value="NZ_JBNDKA010000001.1"/>
</dbReference>
<gene>
    <name evidence="1" type="ORF">BK661_06430</name>
</gene>
<reference evidence="1 2" key="1">
    <citation type="submission" date="2016-10" db="EMBL/GenBank/DDBJ databases">
        <title>Comparative genome analysis of multiple Pseudomonas spp. focuses on biocontrol and plant growth promoting traits.</title>
        <authorList>
            <person name="Tao X.-Y."/>
            <person name="Taylor C.G."/>
        </authorList>
    </citation>
    <scope>NUCLEOTIDE SEQUENCE [LARGE SCALE GENOMIC DNA]</scope>
    <source>
        <strain evidence="1 2">94G2</strain>
    </source>
</reference>
<dbReference type="EMBL" id="MOBL01000004">
    <property type="protein sequence ID" value="RON35984.1"/>
    <property type="molecule type" value="Genomic_DNA"/>
</dbReference>
<evidence type="ECO:0000313" key="1">
    <source>
        <dbReference type="EMBL" id="RON35984.1"/>
    </source>
</evidence>
<evidence type="ECO:0000313" key="2">
    <source>
        <dbReference type="Proteomes" id="UP000283260"/>
    </source>
</evidence>
<name>A0A423JE24_9PSED</name>